<dbReference type="Pfam" id="PF12028">
    <property type="entry name" value="DUF3515"/>
    <property type="match status" value="1"/>
</dbReference>
<accession>A0A2T0KMQ0</accession>
<dbReference type="EMBL" id="PVMZ01000002">
    <property type="protein sequence ID" value="PRX24901.1"/>
    <property type="molecule type" value="Genomic_DNA"/>
</dbReference>
<keyword evidence="3" id="KW-1185">Reference proteome</keyword>
<reference evidence="2 3" key="1">
    <citation type="submission" date="2018-03" db="EMBL/GenBank/DDBJ databases">
        <title>Genomic Encyclopedia of Archaeal and Bacterial Type Strains, Phase II (KMG-II): from individual species to whole genera.</title>
        <authorList>
            <person name="Goeker M."/>
        </authorList>
    </citation>
    <scope>NUCLEOTIDE SEQUENCE [LARGE SCALE GENOMIC DNA]</scope>
    <source>
        <strain evidence="2 3">DSM 43146</strain>
    </source>
</reference>
<feature type="transmembrane region" description="Helical" evidence="1">
    <location>
        <begin position="20"/>
        <end position="43"/>
    </location>
</feature>
<sequence length="208" mass="21910">MVDVDAPKQAPEKDPARKAAALWATVVAVPVTLIVGAVAFFTIMPDNTDKSEKAAAPVPSTPVVMEAAQLDERATQVCLAVTSQLPAKIRDLPGRTVSAGPEQNAAYGEPPITVSCGIAQPQMCKVPEDPTPGCVPLETELLFMNNVCWYGAPGTGSATLTTMDREVPVRVTVPTSYENPAQWANEFSDTIVKTVKSKAPGTMPSGCE</sequence>
<gene>
    <name evidence="2" type="ORF">CLV67_102684</name>
</gene>
<evidence type="ECO:0000313" key="3">
    <source>
        <dbReference type="Proteomes" id="UP000239415"/>
    </source>
</evidence>
<organism evidence="2 3">
    <name type="scientific">Actinoplanes italicus</name>
    <dbReference type="NCBI Taxonomy" id="113567"/>
    <lineage>
        <taxon>Bacteria</taxon>
        <taxon>Bacillati</taxon>
        <taxon>Actinomycetota</taxon>
        <taxon>Actinomycetes</taxon>
        <taxon>Micromonosporales</taxon>
        <taxon>Micromonosporaceae</taxon>
        <taxon>Actinoplanes</taxon>
    </lineage>
</organism>
<protein>
    <submittedName>
        <fullName evidence="2">Uncharacterized protein DUF3515</fullName>
    </submittedName>
</protein>
<dbReference type="OrthoDB" id="5185834at2"/>
<dbReference type="InterPro" id="IPR021903">
    <property type="entry name" value="DUF3515"/>
</dbReference>
<dbReference type="AlphaFoldDB" id="A0A2T0KMQ0"/>
<dbReference type="Proteomes" id="UP000239415">
    <property type="component" value="Unassembled WGS sequence"/>
</dbReference>
<keyword evidence="1" id="KW-1133">Transmembrane helix</keyword>
<evidence type="ECO:0000256" key="1">
    <source>
        <dbReference type="SAM" id="Phobius"/>
    </source>
</evidence>
<name>A0A2T0KMQ0_9ACTN</name>
<comment type="caution">
    <text evidence="2">The sequence shown here is derived from an EMBL/GenBank/DDBJ whole genome shotgun (WGS) entry which is preliminary data.</text>
</comment>
<keyword evidence="1" id="KW-0472">Membrane</keyword>
<proteinExistence type="predicted"/>
<keyword evidence="1" id="KW-0812">Transmembrane</keyword>
<evidence type="ECO:0000313" key="2">
    <source>
        <dbReference type="EMBL" id="PRX24901.1"/>
    </source>
</evidence>
<dbReference type="RefSeq" id="WP_106316346.1">
    <property type="nucleotide sequence ID" value="NZ_BOMO01000008.1"/>
</dbReference>